<accession>E0XH06</accession>
<dbReference type="AlphaFoldDB" id="E0XH06"/>
<keyword evidence="6" id="KW-0375">Hydrogen ion transport</keyword>
<dbReference type="Gene3D" id="1.20.120.220">
    <property type="entry name" value="ATP synthase, F0 complex, subunit A"/>
    <property type="match status" value="1"/>
</dbReference>
<evidence type="ECO:0000256" key="12">
    <source>
        <dbReference type="SAM" id="Phobius"/>
    </source>
</evidence>
<evidence type="ECO:0000256" key="2">
    <source>
        <dbReference type="ARBA" id="ARBA00006810"/>
    </source>
</evidence>
<keyword evidence="8" id="KW-0406">Ion transport</keyword>
<keyword evidence="13" id="KW-0496">Mitochondrion</keyword>
<comment type="subcellular location">
    <subcellularLocation>
        <location evidence="1">Membrane</location>
        <topology evidence="1">Multi-pass membrane protein</topology>
    </subcellularLocation>
    <subcellularLocation>
        <location evidence="11">Mitochondrion inner membrane</location>
        <topology evidence="11">Multi-pass membrane protein</topology>
    </subcellularLocation>
</comment>
<evidence type="ECO:0000256" key="11">
    <source>
        <dbReference type="RuleBase" id="RU004450"/>
    </source>
</evidence>
<evidence type="ECO:0000256" key="3">
    <source>
        <dbReference type="ARBA" id="ARBA00022448"/>
    </source>
</evidence>
<dbReference type="SUPFAM" id="SSF81336">
    <property type="entry name" value="F1F0 ATP synthase subunit A"/>
    <property type="match status" value="1"/>
</dbReference>
<keyword evidence="3" id="KW-0813">Transport</keyword>
<gene>
    <name evidence="13" type="primary">ATP6</name>
</gene>
<evidence type="ECO:0000256" key="6">
    <source>
        <dbReference type="ARBA" id="ARBA00022781"/>
    </source>
</evidence>
<dbReference type="GO" id="GO:0005743">
    <property type="term" value="C:mitochondrial inner membrane"/>
    <property type="evidence" value="ECO:0007669"/>
    <property type="project" value="UniProtKB-SubCell"/>
</dbReference>
<dbReference type="InterPro" id="IPR023011">
    <property type="entry name" value="ATP_synth_F0_asu_AS"/>
</dbReference>
<comment type="similarity">
    <text evidence="2">Belongs to the ATPase A chain family.</text>
</comment>
<evidence type="ECO:0000256" key="1">
    <source>
        <dbReference type="ARBA" id="ARBA00004141"/>
    </source>
</evidence>
<evidence type="ECO:0000256" key="8">
    <source>
        <dbReference type="ARBA" id="ARBA00023065"/>
    </source>
</evidence>
<keyword evidence="4" id="KW-0138">CF(0)</keyword>
<reference evidence="13" key="1">
    <citation type="journal article" date="2010" name="Mitochondrial DNA">
        <title>The mitochondrial genome of the Japanese skeleton shrimp Caprella mutica (Amphipoda: Caprellidea) reveals a unique gene order and shared apomorphic translocations with Gammaridea.</title>
        <authorList>
            <person name="Kilpert F."/>
            <person name="Podsiadlowski L."/>
        </authorList>
    </citation>
    <scope>NUCLEOTIDE SEQUENCE</scope>
</reference>
<feature type="transmembrane region" description="Helical" evidence="12">
    <location>
        <begin position="197"/>
        <end position="217"/>
    </location>
</feature>
<evidence type="ECO:0000256" key="10">
    <source>
        <dbReference type="ARBA" id="ARBA00023310"/>
    </source>
</evidence>
<dbReference type="CDD" id="cd00310">
    <property type="entry name" value="ATP-synt_Fo_a_6"/>
    <property type="match status" value="1"/>
</dbReference>
<keyword evidence="7 12" id="KW-1133">Transmembrane helix</keyword>
<dbReference type="PANTHER" id="PTHR11410">
    <property type="entry name" value="ATP SYNTHASE SUBUNIT A"/>
    <property type="match status" value="1"/>
</dbReference>
<feature type="transmembrane region" description="Helical" evidence="12">
    <location>
        <begin position="21"/>
        <end position="38"/>
    </location>
</feature>
<dbReference type="PANTHER" id="PTHR11410:SF0">
    <property type="entry name" value="ATP SYNTHASE SUBUNIT A"/>
    <property type="match status" value="1"/>
</dbReference>
<proteinExistence type="inferred from homology"/>
<dbReference type="InterPro" id="IPR035908">
    <property type="entry name" value="F0_ATP_A_sf"/>
</dbReference>
<evidence type="ECO:0000256" key="5">
    <source>
        <dbReference type="ARBA" id="ARBA00022692"/>
    </source>
</evidence>
<dbReference type="CTD" id="4508"/>
<sequence>MMTNLFSIFDPSTSITLSLNWTSIFTLFLILPLSYWMVSQRSGLIFKTLNNYIITEFKVVVSKTPEVILLILSTFTFILINNVVGLLPFTFTATSHMSVTVAMALPLWLGLIIYGWANNTSNLLVHLVPNGTPTILMPLMVMIETISNLIRPLTLAVRLAANMIAGHLLISLLTGASPLTPLLAKPILMSAQLALESLEIAVAMIQAYVFSVLITLYTNETNS</sequence>
<dbReference type="Pfam" id="PF00119">
    <property type="entry name" value="ATP-synt_A"/>
    <property type="match status" value="1"/>
</dbReference>
<dbReference type="InterPro" id="IPR000568">
    <property type="entry name" value="ATP_synth_F0_asu"/>
</dbReference>
<organism evidence="13">
    <name type="scientific">Caprella mutica</name>
    <dbReference type="NCBI Taxonomy" id="380747"/>
    <lineage>
        <taxon>Eukaryota</taxon>
        <taxon>Metazoa</taxon>
        <taxon>Ecdysozoa</taxon>
        <taxon>Arthropoda</taxon>
        <taxon>Crustacea</taxon>
        <taxon>Multicrustacea</taxon>
        <taxon>Malacostraca</taxon>
        <taxon>Eumalacostraca</taxon>
        <taxon>Peracarida</taxon>
        <taxon>Amphipoda</taxon>
        <taxon>Senticaudata</taxon>
        <taxon>Corophiida</taxon>
        <taxon>Caprellidira</taxon>
        <taxon>Caprelloidea</taxon>
        <taxon>Caprellidae</taxon>
        <taxon>Caprella</taxon>
    </lineage>
</organism>
<evidence type="ECO:0000256" key="9">
    <source>
        <dbReference type="ARBA" id="ARBA00023136"/>
    </source>
</evidence>
<geneLocation type="mitochondrion" evidence="13"/>
<dbReference type="GO" id="GO:0045259">
    <property type="term" value="C:proton-transporting ATP synthase complex"/>
    <property type="evidence" value="ECO:0007669"/>
    <property type="project" value="UniProtKB-KW"/>
</dbReference>
<evidence type="ECO:0000313" key="13">
    <source>
        <dbReference type="EMBL" id="ADA69726.1"/>
    </source>
</evidence>
<feature type="transmembrane region" description="Helical" evidence="12">
    <location>
        <begin position="67"/>
        <end position="87"/>
    </location>
</feature>
<feature type="transmembrane region" description="Helical" evidence="12">
    <location>
        <begin position="155"/>
        <end position="177"/>
    </location>
</feature>
<feature type="transmembrane region" description="Helical" evidence="12">
    <location>
        <begin position="123"/>
        <end position="143"/>
    </location>
</feature>
<dbReference type="NCBIfam" id="TIGR01131">
    <property type="entry name" value="ATP_synt_6_or_A"/>
    <property type="match status" value="1"/>
</dbReference>
<evidence type="ECO:0000256" key="4">
    <source>
        <dbReference type="ARBA" id="ARBA00022547"/>
    </source>
</evidence>
<keyword evidence="9 12" id="KW-0472">Membrane</keyword>
<protein>
    <recommendedName>
        <fullName evidence="11">ATP synthase subunit a</fullName>
    </recommendedName>
</protein>
<dbReference type="EMBL" id="GU130250">
    <property type="protein sequence ID" value="ADA69726.1"/>
    <property type="molecule type" value="Genomic_DNA"/>
</dbReference>
<dbReference type="GO" id="GO:0046933">
    <property type="term" value="F:proton-transporting ATP synthase activity, rotational mechanism"/>
    <property type="evidence" value="ECO:0007669"/>
    <property type="project" value="TreeGrafter"/>
</dbReference>
<keyword evidence="5 12" id="KW-0812">Transmembrane</keyword>
<name>E0XH06_9CRUS</name>
<dbReference type="InterPro" id="IPR045083">
    <property type="entry name" value="ATP_synth_F0_asu_bact/mt"/>
</dbReference>
<dbReference type="PRINTS" id="PR00123">
    <property type="entry name" value="ATPASEA"/>
</dbReference>
<dbReference type="PROSITE" id="PS00449">
    <property type="entry name" value="ATPASE_A"/>
    <property type="match status" value="1"/>
</dbReference>
<evidence type="ECO:0000256" key="7">
    <source>
        <dbReference type="ARBA" id="ARBA00022989"/>
    </source>
</evidence>
<dbReference type="RefSeq" id="YP_003875581.1">
    <property type="nucleotide sequence ID" value="NC_014492.1"/>
</dbReference>
<feature type="transmembrane region" description="Helical" evidence="12">
    <location>
        <begin position="99"/>
        <end position="117"/>
    </location>
</feature>
<keyword evidence="10" id="KW-0066">ATP synthesis</keyword>
<dbReference type="GeneID" id="9725952"/>